<organism evidence="18 19">
    <name type="scientific">Flavobacterium gilvum</name>
    <dbReference type="NCBI Taxonomy" id="1492737"/>
    <lineage>
        <taxon>Bacteria</taxon>
        <taxon>Pseudomonadati</taxon>
        <taxon>Bacteroidota</taxon>
        <taxon>Flavobacteriia</taxon>
        <taxon>Flavobacteriales</taxon>
        <taxon>Flavobacteriaceae</taxon>
        <taxon>Flavobacterium</taxon>
    </lineage>
</organism>
<evidence type="ECO:0000313" key="18">
    <source>
        <dbReference type="EMBL" id="AOW09934.1"/>
    </source>
</evidence>
<dbReference type="Pfam" id="PF13715">
    <property type="entry name" value="CarbopepD_reg_2"/>
    <property type="match status" value="1"/>
</dbReference>
<evidence type="ECO:0000256" key="2">
    <source>
        <dbReference type="ARBA" id="ARBA00022448"/>
    </source>
</evidence>
<dbReference type="SUPFAM" id="SSF56935">
    <property type="entry name" value="Porins"/>
    <property type="match status" value="1"/>
</dbReference>
<keyword evidence="19" id="KW-1185">Reference proteome</keyword>
<comment type="similarity">
    <text evidence="12 13">Belongs to the TonB-dependent receptor family.</text>
</comment>
<dbReference type="PANTHER" id="PTHR32552">
    <property type="entry name" value="FERRICHROME IRON RECEPTOR-RELATED"/>
    <property type="match status" value="1"/>
</dbReference>
<evidence type="ECO:0000256" key="3">
    <source>
        <dbReference type="ARBA" id="ARBA00022452"/>
    </source>
</evidence>
<comment type="subcellular location">
    <subcellularLocation>
        <location evidence="1 12">Cell outer membrane</location>
        <topology evidence="1 12">Multi-pass membrane protein</topology>
    </subcellularLocation>
</comment>
<dbReference type="EMBL" id="CP017479">
    <property type="protein sequence ID" value="AOW09934.1"/>
    <property type="molecule type" value="Genomic_DNA"/>
</dbReference>
<evidence type="ECO:0000256" key="7">
    <source>
        <dbReference type="ARBA" id="ARBA00023004"/>
    </source>
</evidence>
<evidence type="ECO:0000256" key="5">
    <source>
        <dbReference type="ARBA" id="ARBA00022692"/>
    </source>
</evidence>
<dbReference type="InterPro" id="IPR012910">
    <property type="entry name" value="Plug_dom"/>
</dbReference>
<name>A0AAC9I3Z8_9FLAO</name>
<evidence type="ECO:0000256" key="12">
    <source>
        <dbReference type="PROSITE-ProRule" id="PRU01360"/>
    </source>
</evidence>
<reference evidence="18 19" key="1">
    <citation type="submission" date="2016-10" db="EMBL/GenBank/DDBJ databases">
        <title>Flavobacterium gilvum sp. nov., isolated from stream water.</title>
        <authorList>
            <person name="Shin S.-K."/>
            <person name="Cho Y.-J."/>
            <person name="Yi H."/>
        </authorList>
    </citation>
    <scope>NUCLEOTIDE SEQUENCE [LARGE SCALE GENOMIC DNA]</scope>
    <source>
        <strain evidence="18 19">EM1308</strain>
    </source>
</reference>
<keyword evidence="2 12" id="KW-0813">Transport</keyword>
<proteinExistence type="inferred from homology"/>
<dbReference type="Proteomes" id="UP000175968">
    <property type="component" value="Chromosome"/>
</dbReference>
<keyword evidence="4" id="KW-0410">Iron transport</keyword>
<evidence type="ECO:0000256" key="9">
    <source>
        <dbReference type="ARBA" id="ARBA00023077"/>
    </source>
</evidence>
<dbReference type="InterPro" id="IPR023996">
    <property type="entry name" value="TonB-dep_OMP_SusC/RagA"/>
</dbReference>
<sequence length="1099" mass="122242">MRLKITNILYCFSFALILLTALPSWAQESKATVVRGQVVDAADNLPIPGATVIEQDAENRTITGAMTDVDGNFAIHFKNPNNKLLISNIGYKSKVVPINGRASVKVSLVSTVEDLKEIVVKSAAKKPESGLLNIEERNKTTSSVTIKAADLANSQAASIDEQLQGRIAGVDIIATSGDPGAGMQIKIRGASSISGSSAPLIVVDGMIYETSVPSDFNFGTADEEGYAALLNIAPSDIETITIDKDAAATAMWGAKAAGGVISINTKRGGISAPKINYSFVGTYAQLPKTIPMLSGDQYSQLIPEEYMNRNGVPLNTQTIKEFQYDPLDVYNYKNYSNNTNWTDEISQPAYTMDHNLSLQGGGQRARYFASAGYYDSNGVTIGTGFQRISTRLNLDYIVSDRIKFKTDISYTHSETQRNYVNNFSSSSDKDLMRSISYGKMPNMGVFEYDEMGVLTPNYFSPAQNIQGKYPTTYNPVAMGENATNDQVTEKIVPHFNVNVDILPKQLWTTFDLQFDFTNSKAKAFLPQNATGRPMTETVVNRASDVDADASSISTKTNIFYTPNIGVNHNLQLLLSMQSNDNRSETHQALTSNTASSLLTDPSNPSRTQNTELSLLTGNSQSRTVAAFVNAQYSLLDRYILNLGVRTDGNSKFSSENRYGVFPTVSGRWRVSGEPFMQKVTSIDELSFRFSYGKSGNVPNTIKNYSYFNKYANYGSEYLGMTGVFPQNIELTNLSPETLTGKNLGLNLAMFKRRLTIDAELYRNRTENMFFPGLDVTTISGYAKVDQNVGTMDNQGWEVGIFTTPFKSQKWKVEFNFNIASNENMIREISEYYPNQSGNTDRNGEYKSFLQKDNPFGSFYGYRFKGVYTDKDATLARDANGNVITGPNGQTVYMRFNYPNTDYTFQPGDAIYEDINHDGNIDSRDVVYLGNSNPKFNGGFGPNIIFNNQFKLLLYFNYRVGYDIVNGTDMETTNMYGYNNQSTATLARWRNPGDVTDMPRAVYQTGYNWLGSDRYVEDASFLRLRSVTFSYSFGQKILKQLKMDELRAYITADNLYTWTNYRGQNPDVTMKASDGPFAMAMDYSRTPPTSRLSLGITTRF</sequence>
<dbReference type="InterPro" id="IPR039426">
    <property type="entry name" value="TonB-dep_rcpt-like"/>
</dbReference>
<dbReference type="Pfam" id="PF07715">
    <property type="entry name" value="Plug"/>
    <property type="match status" value="1"/>
</dbReference>
<evidence type="ECO:0000256" key="6">
    <source>
        <dbReference type="ARBA" id="ARBA00022729"/>
    </source>
</evidence>
<dbReference type="KEGG" id="fgl:EM308_10660"/>
<evidence type="ECO:0000256" key="1">
    <source>
        <dbReference type="ARBA" id="ARBA00004571"/>
    </source>
</evidence>
<evidence type="ECO:0000313" key="19">
    <source>
        <dbReference type="Proteomes" id="UP000175968"/>
    </source>
</evidence>
<dbReference type="InterPro" id="IPR008969">
    <property type="entry name" value="CarboxyPept-like_regulatory"/>
</dbReference>
<dbReference type="Pfam" id="PF00593">
    <property type="entry name" value="TonB_dep_Rec_b-barrel"/>
    <property type="match status" value="1"/>
</dbReference>
<feature type="domain" description="TonB-dependent receptor-like beta-barrel" evidence="16">
    <location>
        <begin position="330"/>
        <end position="845"/>
    </location>
</feature>
<dbReference type="Gene3D" id="2.60.40.1120">
    <property type="entry name" value="Carboxypeptidase-like, regulatory domain"/>
    <property type="match status" value="1"/>
</dbReference>
<evidence type="ECO:0000256" key="14">
    <source>
        <dbReference type="SAM" id="MobiDB-lite"/>
    </source>
</evidence>
<dbReference type="PANTHER" id="PTHR32552:SF68">
    <property type="entry name" value="FERRICHROME OUTER MEMBRANE TRANSPORTER_PHAGE RECEPTOR"/>
    <property type="match status" value="1"/>
</dbReference>
<dbReference type="InterPro" id="IPR000531">
    <property type="entry name" value="Beta-barrel_TonB"/>
</dbReference>
<accession>A0AAC9I3Z8</accession>
<evidence type="ECO:0000256" key="4">
    <source>
        <dbReference type="ARBA" id="ARBA00022496"/>
    </source>
</evidence>
<dbReference type="InterPro" id="IPR036942">
    <property type="entry name" value="Beta-barrel_TonB_sf"/>
</dbReference>
<evidence type="ECO:0000256" key="15">
    <source>
        <dbReference type="SAM" id="SignalP"/>
    </source>
</evidence>
<feature type="chain" id="PRO_5042038452" evidence="15">
    <location>
        <begin position="27"/>
        <end position="1099"/>
    </location>
</feature>
<evidence type="ECO:0000259" key="16">
    <source>
        <dbReference type="Pfam" id="PF00593"/>
    </source>
</evidence>
<keyword evidence="7" id="KW-0408">Iron</keyword>
<feature type="domain" description="TonB-dependent receptor plug" evidence="17">
    <location>
        <begin position="139"/>
        <end position="260"/>
    </location>
</feature>
<keyword evidence="6 15" id="KW-0732">Signal</keyword>
<dbReference type="GO" id="GO:0009279">
    <property type="term" value="C:cell outer membrane"/>
    <property type="evidence" value="ECO:0007669"/>
    <property type="project" value="UniProtKB-SubCell"/>
</dbReference>
<evidence type="ECO:0000256" key="13">
    <source>
        <dbReference type="RuleBase" id="RU003357"/>
    </source>
</evidence>
<dbReference type="NCBIfam" id="TIGR04056">
    <property type="entry name" value="OMP_RagA_SusC"/>
    <property type="match status" value="1"/>
</dbReference>
<dbReference type="Gene3D" id="2.170.130.10">
    <property type="entry name" value="TonB-dependent receptor, plug domain"/>
    <property type="match status" value="1"/>
</dbReference>
<dbReference type="Gene3D" id="2.40.170.20">
    <property type="entry name" value="TonB-dependent receptor, beta-barrel domain"/>
    <property type="match status" value="1"/>
</dbReference>
<dbReference type="GO" id="GO:0015344">
    <property type="term" value="F:siderophore uptake transmembrane transporter activity"/>
    <property type="evidence" value="ECO:0007669"/>
    <property type="project" value="TreeGrafter"/>
</dbReference>
<feature type="signal peptide" evidence="15">
    <location>
        <begin position="1"/>
        <end position="26"/>
    </location>
</feature>
<keyword evidence="9 13" id="KW-0798">TonB box</keyword>
<keyword evidence="5 12" id="KW-0812">Transmembrane</keyword>
<keyword evidence="3 12" id="KW-1134">Transmembrane beta strand</keyword>
<dbReference type="SUPFAM" id="SSF49464">
    <property type="entry name" value="Carboxypeptidase regulatory domain-like"/>
    <property type="match status" value="1"/>
</dbReference>
<evidence type="ECO:0000256" key="10">
    <source>
        <dbReference type="ARBA" id="ARBA00023136"/>
    </source>
</evidence>
<evidence type="ECO:0000256" key="8">
    <source>
        <dbReference type="ARBA" id="ARBA00023065"/>
    </source>
</evidence>
<keyword evidence="10 12" id="KW-0472">Membrane</keyword>
<gene>
    <name evidence="18" type="ORF">EM308_10660</name>
</gene>
<evidence type="ECO:0000256" key="11">
    <source>
        <dbReference type="ARBA" id="ARBA00023237"/>
    </source>
</evidence>
<protein>
    <submittedName>
        <fullName evidence="18">SusC/RagA family TonB-linked outer membrane protein</fullName>
    </submittedName>
</protein>
<dbReference type="AlphaFoldDB" id="A0AAC9I3Z8"/>
<evidence type="ECO:0000259" key="17">
    <source>
        <dbReference type="Pfam" id="PF07715"/>
    </source>
</evidence>
<dbReference type="RefSeq" id="WP_035636601.1">
    <property type="nucleotide sequence ID" value="NZ_CP017479.1"/>
</dbReference>
<keyword evidence="11 12" id="KW-0998">Cell outer membrane</keyword>
<keyword evidence="8" id="KW-0406">Ion transport</keyword>
<feature type="region of interest" description="Disordered" evidence="14">
    <location>
        <begin position="581"/>
        <end position="610"/>
    </location>
</feature>
<dbReference type="InterPro" id="IPR037066">
    <property type="entry name" value="Plug_dom_sf"/>
</dbReference>
<dbReference type="PROSITE" id="PS52016">
    <property type="entry name" value="TONB_DEPENDENT_REC_3"/>
    <property type="match status" value="1"/>
</dbReference>